<name>A0A8H3EEH1_9LECA</name>
<reference evidence="2" key="1">
    <citation type="submission" date="2021-03" db="EMBL/GenBank/DDBJ databases">
        <authorList>
            <person name="Tagirdzhanova G."/>
        </authorList>
    </citation>
    <scope>NUCLEOTIDE SEQUENCE</scope>
</reference>
<accession>A0A8H3EEH1</accession>
<dbReference type="Proteomes" id="UP000664203">
    <property type="component" value="Unassembled WGS sequence"/>
</dbReference>
<dbReference type="AlphaFoldDB" id="A0A8H3EEH1"/>
<protein>
    <submittedName>
        <fullName evidence="2">Uncharacterized protein</fullName>
    </submittedName>
</protein>
<feature type="region of interest" description="Disordered" evidence="1">
    <location>
        <begin position="1"/>
        <end position="49"/>
    </location>
</feature>
<gene>
    <name evidence="2" type="ORF">ALECFALPRED_004818</name>
</gene>
<feature type="compositionally biased region" description="Basic and acidic residues" evidence="1">
    <location>
        <begin position="124"/>
        <end position="137"/>
    </location>
</feature>
<sequence>MAEEKEELNIKEPEQTDQNESATPDPSAPPEKKGSTLGIRPMPSSLQSSTQLTLLLLLPSGSMLSAPGNFGNAAGDKIQGTLGKVGGPVGKGLETIAGPVGGLIDPLVGGMFRAPETLKNATQESEKVDRHNEELEKPIAGQEQTGSNPLGLNS</sequence>
<organism evidence="2 3">
    <name type="scientific">Alectoria fallacina</name>
    <dbReference type="NCBI Taxonomy" id="1903189"/>
    <lineage>
        <taxon>Eukaryota</taxon>
        <taxon>Fungi</taxon>
        <taxon>Dikarya</taxon>
        <taxon>Ascomycota</taxon>
        <taxon>Pezizomycotina</taxon>
        <taxon>Lecanoromycetes</taxon>
        <taxon>OSLEUM clade</taxon>
        <taxon>Lecanoromycetidae</taxon>
        <taxon>Lecanorales</taxon>
        <taxon>Lecanorineae</taxon>
        <taxon>Parmeliaceae</taxon>
        <taxon>Alectoria</taxon>
    </lineage>
</organism>
<evidence type="ECO:0000256" key="1">
    <source>
        <dbReference type="SAM" id="MobiDB-lite"/>
    </source>
</evidence>
<feature type="compositionally biased region" description="Polar residues" evidence="1">
    <location>
        <begin position="142"/>
        <end position="154"/>
    </location>
</feature>
<evidence type="ECO:0000313" key="2">
    <source>
        <dbReference type="EMBL" id="CAF9904047.1"/>
    </source>
</evidence>
<dbReference type="EMBL" id="CAJPDR010000003">
    <property type="protein sequence ID" value="CAF9904047.1"/>
    <property type="molecule type" value="Genomic_DNA"/>
</dbReference>
<dbReference type="OrthoDB" id="3902208at2759"/>
<evidence type="ECO:0000313" key="3">
    <source>
        <dbReference type="Proteomes" id="UP000664203"/>
    </source>
</evidence>
<keyword evidence="3" id="KW-1185">Reference proteome</keyword>
<feature type="region of interest" description="Disordered" evidence="1">
    <location>
        <begin position="119"/>
        <end position="154"/>
    </location>
</feature>
<comment type="caution">
    <text evidence="2">The sequence shown here is derived from an EMBL/GenBank/DDBJ whole genome shotgun (WGS) entry which is preliminary data.</text>
</comment>
<proteinExistence type="predicted"/>